<dbReference type="GO" id="GO:0006637">
    <property type="term" value="P:acyl-CoA metabolic process"/>
    <property type="evidence" value="ECO:0007669"/>
    <property type="project" value="TreeGrafter"/>
</dbReference>
<dbReference type="Gene3D" id="3.10.129.10">
    <property type="entry name" value="Hotdog Thioesterase"/>
    <property type="match status" value="2"/>
</dbReference>
<protein>
    <recommendedName>
        <fullName evidence="9">Acyl-CoA thioesterase</fullName>
    </recommendedName>
</protein>
<keyword evidence="2" id="KW-0677">Repeat</keyword>
<dbReference type="InterPro" id="IPR033120">
    <property type="entry name" value="HOTDOG_ACOT"/>
</dbReference>
<feature type="domain" description="HotDog ACOT-type" evidence="6">
    <location>
        <begin position="81"/>
        <end position="204"/>
    </location>
</feature>
<keyword evidence="8" id="KW-1185">Reference proteome</keyword>
<evidence type="ECO:0000256" key="1">
    <source>
        <dbReference type="ARBA" id="ARBA00010458"/>
    </source>
</evidence>
<sequence length="427" mass="48045">MDTSSKEMTVIPVVSTLSSPFEVNASSLIGKPICLWPGTYHSPVTNALWEARSNIDLTYADNVPAQSELLTKTPSESRTSIDYNFSTDYVLREEYRDPWNGVRIGKLLEDLDALAGTISVKHCSDENIMSRPLLLVTASVDKMVLRKSLNVDADLRMAGAVTWVGRSSIEIQLEVSQPPPDGGSQASDAVAFTANFTFVARDSKTGESAPVNRLLPESEQEKMLWEEADARDRTRRMKRGEKQREIENTEDERLRDLLAEGMIFHDLPALANRDNILLRDTCHEYSLICQPQQRNTHGRIFGGFLMHKAFELAYSTAYAFAGLVPCFTEVEHVDFLRPVDVGDFLRFKSCVLYTELDNPLQPLINIEVVAHVTRPELRTSEVSNSFHFTFSVRNLHTLENGFSVRSVVPATEEEARKILKRMDANKS</sequence>
<name>A0AA42B4H7_PAPNU</name>
<evidence type="ECO:0000313" key="7">
    <source>
        <dbReference type="EMBL" id="MCL7051148.1"/>
    </source>
</evidence>
<organism evidence="7 8">
    <name type="scientific">Papaver nudicaule</name>
    <name type="common">Iceland poppy</name>
    <dbReference type="NCBI Taxonomy" id="74823"/>
    <lineage>
        <taxon>Eukaryota</taxon>
        <taxon>Viridiplantae</taxon>
        <taxon>Streptophyta</taxon>
        <taxon>Embryophyta</taxon>
        <taxon>Tracheophyta</taxon>
        <taxon>Spermatophyta</taxon>
        <taxon>Magnoliopsida</taxon>
        <taxon>Ranunculales</taxon>
        <taxon>Papaveraceae</taxon>
        <taxon>Papaveroideae</taxon>
        <taxon>Papaver</taxon>
    </lineage>
</organism>
<evidence type="ECO:0000313" key="8">
    <source>
        <dbReference type="Proteomes" id="UP001177140"/>
    </source>
</evidence>
<dbReference type="Proteomes" id="UP001177140">
    <property type="component" value="Unassembled WGS sequence"/>
</dbReference>
<dbReference type="PANTHER" id="PTHR12655:SF0">
    <property type="entry name" value="ACYL-COENZYME A THIOESTERASE 9, MITOCHONDRIAL"/>
    <property type="match status" value="1"/>
</dbReference>
<feature type="domain" description="EF-hand" evidence="5">
    <location>
        <begin position="410"/>
        <end position="427"/>
    </location>
</feature>
<evidence type="ECO:0000256" key="2">
    <source>
        <dbReference type="ARBA" id="ARBA00022737"/>
    </source>
</evidence>
<dbReference type="GO" id="GO:0047617">
    <property type="term" value="F:fatty acyl-CoA hydrolase activity"/>
    <property type="evidence" value="ECO:0007669"/>
    <property type="project" value="TreeGrafter"/>
</dbReference>
<dbReference type="InterPro" id="IPR002048">
    <property type="entry name" value="EF_hand_dom"/>
</dbReference>
<evidence type="ECO:0000259" key="6">
    <source>
        <dbReference type="PROSITE" id="PS51770"/>
    </source>
</evidence>
<dbReference type="GO" id="GO:0005509">
    <property type="term" value="F:calcium ion binding"/>
    <property type="evidence" value="ECO:0007669"/>
    <property type="project" value="InterPro"/>
</dbReference>
<accession>A0AA42B4H7</accession>
<evidence type="ECO:0008006" key="9">
    <source>
        <dbReference type="Google" id="ProtNLM"/>
    </source>
</evidence>
<reference evidence="7" key="1">
    <citation type="submission" date="2022-03" db="EMBL/GenBank/DDBJ databases">
        <title>A functionally conserved STORR gene fusion in Papaver species that diverged 16.8 million years ago.</title>
        <authorList>
            <person name="Catania T."/>
        </authorList>
    </citation>
    <scope>NUCLEOTIDE SEQUENCE</scope>
    <source>
        <strain evidence="7">S-191538</strain>
    </source>
</reference>
<comment type="caution">
    <text evidence="7">The sequence shown here is derived from an EMBL/GenBank/DDBJ whole genome shotgun (WGS) entry which is preliminary data.</text>
</comment>
<dbReference type="SUPFAM" id="SSF54637">
    <property type="entry name" value="Thioesterase/thiol ester dehydrase-isomerase"/>
    <property type="match status" value="2"/>
</dbReference>
<dbReference type="PANTHER" id="PTHR12655">
    <property type="entry name" value="ACYL-COA THIOESTERASE"/>
    <property type="match status" value="1"/>
</dbReference>
<evidence type="ECO:0000256" key="4">
    <source>
        <dbReference type="ARBA" id="ARBA00022946"/>
    </source>
</evidence>
<evidence type="ECO:0000256" key="3">
    <source>
        <dbReference type="ARBA" id="ARBA00022801"/>
    </source>
</evidence>
<dbReference type="PROSITE" id="PS50222">
    <property type="entry name" value="EF_HAND_2"/>
    <property type="match status" value="1"/>
</dbReference>
<gene>
    <name evidence="7" type="ORF">MKW94_020392</name>
</gene>
<dbReference type="EMBL" id="JAJJMA010335467">
    <property type="protein sequence ID" value="MCL7051148.1"/>
    <property type="molecule type" value="Genomic_DNA"/>
</dbReference>
<proteinExistence type="inferred from homology"/>
<evidence type="ECO:0000259" key="5">
    <source>
        <dbReference type="PROSITE" id="PS50222"/>
    </source>
</evidence>
<dbReference type="AlphaFoldDB" id="A0AA42B4H7"/>
<dbReference type="PROSITE" id="PS51770">
    <property type="entry name" value="HOTDOG_ACOT"/>
    <property type="match status" value="2"/>
</dbReference>
<keyword evidence="4" id="KW-0809">Transit peptide</keyword>
<dbReference type="InterPro" id="IPR029069">
    <property type="entry name" value="HotDog_dom_sf"/>
</dbReference>
<comment type="similarity">
    <text evidence="1">Belongs to the acyl coenzyme A hydrolase family.</text>
</comment>
<keyword evidence="3" id="KW-0378">Hydrolase</keyword>
<feature type="domain" description="HotDog ACOT-type" evidence="6">
    <location>
        <begin position="279"/>
        <end position="396"/>
    </location>
</feature>
<dbReference type="FunFam" id="3.10.129.10:FF:000023">
    <property type="entry name" value="Acyl-coenzyme A thioesterase 9, mitochondrial"/>
    <property type="match status" value="1"/>
</dbReference>
<dbReference type="CDD" id="cd03442">
    <property type="entry name" value="BFIT_BACH"/>
    <property type="match status" value="2"/>
</dbReference>